<dbReference type="AlphaFoldDB" id="A0A250XJV1"/>
<organism evidence="2 3">
    <name type="scientific">Chlamydomonas eustigma</name>
    <dbReference type="NCBI Taxonomy" id="1157962"/>
    <lineage>
        <taxon>Eukaryota</taxon>
        <taxon>Viridiplantae</taxon>
        <taxon>Chlorophyta</taxon>
        <taxon>core chlorophytes</taxon>
        <taxon>Chlorophyceae</taxon>
        <taxon>CS clade</taxon>
        <taxon>Chlamydomonadales</taxon>
        <taxon>Chlamydomonadaceae</taxon>
        <taxon>Chlamydomonas</taxon>
    </lineage>
</organism>
<dbReference type="EMBL" id="BEGY01000091">
    <property type="protein sequence ID" value="GAX83080.1"/>
    <property type="molecule type" value="Genomic_DNA"/>
</dbReference>
<feature type="compositionally biased region" description="Polar residues" evidence="1">
    <location>
        <begin position="33"/>
        <end position="47"/>
    </location>
</feature>
<gene>
    <name evidence="2" type="ORF">CEUSTIGMA_g10506.t1</name>
</gene>
<evidence type="ECO:0000256" key="1">
    <source>
        <dbReference type="SAM" id="MobiDB-lite"/>
    </source>
</evidence>
<keyword evidence="3" id="KW-1185">Reference proteome</keyword>
<dbReference type="Proteomes" id="UP000232323">
    <property type="component" value="Unassembled WGS sequence"/>
</dbReference>
<evidence type="ECO:0000313" key="2">
    <source>
        <dbReference type="EMBL" id="GAX83080.1"/>
    </source>
</evidence>
<proteinExistence type="predicted"/>
<accession>A0A250XJV1</accession>
<feature type="region of interest" description="Disordered" evidence="1">
    <location>
        <begin position="1"/>
        <end position="47"/>
    </location>
</feature>
<comment type="caution">
    <text evidence="2">The sequence shown here is derived from an EMBL/GenBank/DDBJ whole genome shotgun (WGS) entry which is preliminary data.</text>
</comment>
<reference evidence="2 3" key="1">
    <citation type="submission" date="2017-08" db="EMBL/GenBank/DDBJ databases">
        <title>Acidophilic green algal genome provides insights into adaptation to an acidic environment.</title>
        <authorList>
            <person name="Hirooka S."/>
            <person name="Hirose Y."/>
            <person name="Kanesaki Y."/>
            <person name="Higuchi S."/>
            <person name="Fujiwara T."/>
            <person name="Onuma R."/>
            <person name="Era A."/>
            <person name="Ohbayashi R."/>
            <person name="Uzuka A."/>
            <person name="Nozaki H."/>
            <person name="Yoshikawa H."/>
            <person name="Miyagishima S.Y."/>
        </authorList>
    </citation>
    <scope>NUCLEOTIDE SEQUENCE [LARGE SCALE GENOMIC DNA]</scope>
    <source>
        <strain evidence="2 3">NIES-2499</strain>
    </source>
</reference>
<name>A0A250XJV1_9CHLO</name>
<sequence length="118" mass="12777">MSFRATRQSCHGPALNPTANSRSRTHPGPALNPTANSRSHTHPGTRQQLAAPCLEGVLYKSIHCGVHAMQASQVCMMPIKIPTLRNSAPADLGPEPHLMNIPMRNAVERPLQRASLQS</sequence>
<protein>
    <submittedName>
        <fullName evidence="2">Uncharacterized protein</fullName>
    </submittedName>
</protein>
<evidence type="ECO:0000313" key="3">
    <source>
        <dbReference type="Proteomes" id="UP000232323"/>
    </source>
</evidence>